<accession>A0A381Z757</accession>
<dbReference type="EMBL" id="UINC01020182">
    <property type="protein sequence ID" value="SVA84984.1"/>
    <property type="molecule type" value="Genomic_DNA"/>
</dbReference>
<sequence>MDNREKFLFDLNGLRSGLCLDL</sequence>
<dbReference type="AlphaFoldDB" id="A0A381Z757"/>
<proteinExistence type="predicted"/>
<gene>
    <name evidence="1" type="ORF">METZ01_LOCUS137838</name>
</gene>
<name>A0A381Z757_9ZZZZ</name>
<protein>
    <submittedName>
        <fullName evidence="1">Uncharacterized protein</fullName>
    </submittedName>
</protein>
<evidence type="ECO:0000313" key="1">
    <source>
        <dbReference type="EMBL" id="SVA84984.1"/>
    </source>
</evidence>
<reference evidence="1" key="1">
    <citation type="submission" date="2018-05" db="EMBL/GenBank/DDBJ databases">
        <authorList>
            <person name="Lanie J.A."/>
            <person name="Ng W.-L."/>
            <person name="Kazmierczak K.M."/>
            <person name="Andrzejewski T.M."/>
            <person name="Davidsen T.M."/>
            <person name="Wayne K.J."/>
            <person name="Tettelin H."/>
            <person name="Glass J.I."/>
            <person name="Rusch D."/>
            <person name="Podicherti R."/>
            <person name="Tsui H.-C.T."/>
            <person name="Winkler M.E."/>
        </authorList>
    </citation>
    <scope>NUCLEOTIDE SEQUENCE</scope>
</reference>
<organism evidence="1">
    <name type="scientific">marine metagenome</name>
    <dbReference type="NCBI Taxonomy" id="408172"/>
    <lineage>
        <taxon>unclassified sequences</taxon>
        <taxon>metagenomes</taxon>
        <taxon>ecological metagenomes</taxon>
    </lineage>
</organism>